<dbReference type="RefSeq" id="WP_200067289.1">
    <property type="nucleotide sequence ID" value="NZ_JAEHFW010000003.1"/>
</dbReference>
<keyword evidence="1" id="KW-0732">Signal</keyword>
<evidence type="ECO:0000313" key="3">
    <source>
        <dbReference type="Proteomes" id="UP000613193"/>
    </source>
</evidence>
<dbReference type="EMBL" id="JAEHFW010000003">
    <property type="protein sequence ID" value="MBK0380749.1"/>
    <property type="molecule type" value="Genomic_DNA"/>
</dbReference>
<proteinExistence type="predicted"/>
<dbReference type="AlphaFoldDB" id="A0A934PTW3"/>
<dbReference type="Proteomes" id="UP000613193">
    <property type="component" value="Unassembled WGS sequence"/>
</dbReference>
<keyword evidence="3" id="KW-1185">Reference proteome</keyword>
<evidence type="ECO:0000313" key="2">
    <source>
        <dbReference type="EMBL" id="MBK0380749.1"/>
    </source>
</evidence>
<evidence type="ECO:0000256" key="1">
    <source>
        <dbReference type="SAM" id="SignalP"/>
    </source>
</evidence>
<reference evidence="2" key="1">
    <citation type="submission" date="2020-12" db="EMBL/GenBank/DDBJ databases">
        <title>Bacterial novel species Mucilaginibacter sp. SD-g isolated from soil.</title>
        <authorList>
            <person name="Jung H.-Y."/>
        </authorList>
    </citation>
    <scope>NUCLEOTIDE SEQUENCE</scope>
    <source>
        <strain evidence="2">SD-g</strain>
    </source>
</reference>
<accession>A0A934PTW3</accession>
<protein>
    <submittedName>
        <fullName evidence="2">Uncharacterized protein</fullName>
    </submittedName>
</protein>
<comment type="caution">
    <text evidence="2">The sequence shown here is derived from an EMBL/GenBank/DDBJ whole genome shotgun (WGS) entry which is preliminary data.</text>
</comment>
<feature type="signal peptide" evidence="1">
    <location>
        <begin position="1"/>
        <end position="21"/>
    </location>
</feature>
<gene>
    <name evidence="2" type="ORF">I5M19_15600</name>
</gene>
<feature type="chain" id="PRO_5037566621" evidence="1">
    <location>
        <begin position="22"/>
        <end position="173"/>
    </location>
</feature>
<name>A0A934PTW3_9SPHI</name>
<sequence>MKKIIRSGFMLLLITCIKASAQNIDIPKNYHFNSDEDYARYEPEIIKIADWMNQMPWTAQPKKREAATQFFLSWVKGTPAVTVRLTESVMLLSDRNPELGFTYMAQYSKYALQHKADFDVNKATLVALRAMMAKYSTEPTKRKDFDVDRLIQRDKEGKLEDWVANEFYKDYRE</sequence>
<organism evidence="2 3">
    <name type="scientific">Mucilaginibacter segetis</name>
    <dbReference type="NCBI Taxonomy" id="2793071"/>
    <lineage>
        <taxon>Bacteria</taxon>
        <taxon>Pseudomonadati</taxon>
        <taxon>Bacteroidota</taxon>
        <taxon>Sphingobacteriia</taxon>
        <taxon>Sphingobacteriales</taxon>
        <taxon>Sphingobacteriaceae</taxon>
        <taxon>Mucilaginibacter</taxon>
    </lineage>
</organism>